<gene>
    <name evidence="1" type="ORF">FH969_06040</name>
</gene>
<dbReference type="PANTHER" id="PTHR38479">
    <property type="entry name" value="LMO0824 PROTEIN"/>
    <property type="match status" value="1"/>
</dbReference>
<dbReference type="RefSeq" id="WP_180359691.1">
    <property type="nucleotide sequence ID" value="NZ_VENP01000016.1"/>
</dbReference>
<name>A0A5C5BCY4_9MICO</name>
<proteinExistence type="predicted"/>
<dbReference type="Proteomes" id="UP000313849">
    <property type="component" value="Unassembled WGS sequence"/>
</dbReference>
<protein>
    <submittedName>
        <fullName evidence="1">Winged helix DNA-binding domain-containing protein</fullName>
    </submittedName>
</protein>
<dbReference type="PANTHER" id="PTHR38479:SF2">
    <property type="entry name" value="WINGED HELIX DNA-BINDING DOMAIN-CONTAINING PROTEIN"/>
    <property type="match status" value="1"/>
</dbReference>
<keyword evidence="1" id="KW-0238">DNA-binding</keyword>
<accession>A0A5C5BCY4</accession>
<dbReference type="AlphaFoldDB" id="A0A5C5BCY4"/>
<dbReference type="EMBL" id="VENP01000016">
    <property type="protein sequence ID" value="TNU75098.1"/>
    <property type="molecule type" value="Genomic_DNA"/>
</dbReference>
<evidence type="ECO:0000313" key="1">
    <source>
        <dbReference type="EMBL" id="TNU75098.1"/>
    </source>
</evidence>
<sequence>MRHLDDAERRRRLVVRHAHRGDAHSPHEAALAVVALHSTDPVAMTLAVAARTGAATSEPLDRALYRDRTLVRLLAMRRTVFAVPVDEVPDVLGATRAMAANQRRVTVKLLRDGGIEGDVEDVLARAERAALDFVAQAGEFTSADLAAADPILATRFTLVPAGAGASQSVASRLLTMLSADGTVLRASVVGDWTSVRFRWAGRAHWLPELPPVPDAATASSAVARRWLARYGPATPADLQWWTGWTKGVTTAALAGVGTESVETEGGPALVLEGDAEPTPDVEPTVALLPGLDPSAMGWRERGFHLGDLGPRVFDTVGNAGPTVWVDGRVVGGWAVRDDGTVGLDLALPRALGREHHELLGARVAALETFLAGTVVKPRARRWTTAERASRGEAAAGAG</sequence>
<organism evidence="1 2">
    <name type="scientific">Miniimonas arenae</name>
    <dbReference type="NCBI Taxonomy" id="676201"/>
    <lineage>
        <taxon>Bacteria</taxon>
        <taxon>Bacillati</taxon>
        <taxon>Actinomycetota</taxon>
        <taxon>Actinomycetes</taxon>
        <taxon>Micrococcales</taxon>
        <taxon>Beutenbergiaceae</taxon>
        <taxon>Miniimonas</taxon>
    </lineage>
</organism>
<evidence type="ECO:0000313" key="2">
    <source>
        <dbReference type="Proteomes" id="UP000313849"/>
    </source>
</evidence>
<keyword evidence="2" id="KW-1185">Reference proteome</keyword>
<reference evidence="1 2" key="1">
    <citation type="submission" date="2019-06" db="EMBL/GenBank/DDBJ databases">
        <title>Draft genome sequence of Miniimonas arenae KCTC 19750T isolated from sea sand.</title>
        <authorList>
            <person name="Park S.-J."/>
        </authorList>
    </citation>
    <scope>NUCLEOTIDE SEQUENCE [LARGE SCALE GENOMIC DNA]</scope>
    <source>
        <strain evidence="1 2">KCTC 19750</strain>
    </source>
</reference>
<comment type="caution">
    <text evidence="1">The sequence shown here is derived from an EMBL/GenBank/DDBJ whole genome shotgun (WGS) entry which is preliminary data.</text>
</comment>
<dbReference type="InterPro" id="IPR009351">
    <property type="entry name" value="AlkZ-like"/>
</dbReference>
<dbReference type="Pfam" id="PF06224">
    <property type="entry name" value="AlkZ-like"/>
    <property type="match status" value="1"/>
</dbReference>
<dbReference type="GO" id="GO:0003677">
    <property type="term" value="F:DNA binding"/>
    <property type="evidence" value="ECO:0007669"/>
    <property type="project" value="UniProtKB-KW"/>
</dbReference>